<feature type="domain" description="MARVEL" evidence="9">
    <location>
        <begin position="8"/>
        <end position="139"/>
    </location>
</feature>
<protein>
    <recommendedName>
        <fullName evidence="9">MARVEL domain-containing protein</fullName>
    </recommendedName>
</protein>
<dbReference type="Proteomes" id="UP000287033">
    <property type="component" value="Unassembled WGS sequence"/>
</dbReference>
<evidence type="ECO:0000259" key="9">
    <source>
        <dbReference type="PROSITE" id="PS51225"/>
    </source>
</evidence>
<dbReference type="OrthoDB" id="9218583at2759"/>
<dbReference type="EMBL" id="BEZZ01228419">
    <property type="protein sequence ID" value="GCC47864.1"/>
    <property type="molecule type" value="Genomic_DNA"/>
</dbReference>
<evidence type="ECO:0000256" key="4">
    <source>
        <dbReference type="ARBA" id="ARBA00022989"/>
    </source>
</evidence>
<evidence type="ECO:0000256" key="3">
    <source>
        <dbReference type="ARBA" id="ARBA00022737"/>
    </source>
</evidence>
<dbReference type="OMA" id="IIIVEYC"/>
<reference evidence="10 11" key="1">
    <citation type="journal article" date="2018" name="Nat. Ecol. Evol.">
        <title>Shark genomes provide insights into elasmobranch evolution and the origin of vertebrates.</title>
        <authorList>
            <person name="Hara Y"/>
            <person name="Yamaguchi K"/>
            <person name="Onimaru K"/>
            <person name="Kadota M"/>
            <person name="Koyanagi M"/>
            <person name="Keeley SD"/>
            <person name="Tatsumi K"/>
            <person name="Tanaka K"/>
            <person name="Motone F"/>
            <person name="Kageyama Y"/>
            <person name="Nozu R"/>
            <person name="Adachi N"/>
            <person name="Nishimura O"/>
            <person name="Nakagawa R"/>
            <person name="Tanegashima C"/>
            <person name="Kiyatake I"/>
            <person name="Matsumoto R"/>
            <person name="Murakumo K"/>
            <person name="Nishida K"/>
            <person name="Terakita A"/>
            <person name="Kuratani S"/>
            <person name="Sato K"/>
            <person name="Hyodo S Kuraku.S."/>
        </authorList>
    </citation>
    <scope>NUCLEOTIDE SEQUENCE [LARGE SCALE GENOMIC DNA]</scope>
</reference>
<evidence type="ECO:0000256" key="2">
    <source>
        <dbReference type="ARBA" id="ARBA00022692"/>
    </source>
</evidence>
<keyword evidence="4 8" id="KW-1133">Transmembrane helix</keyword>
<dbReference type="Pfam" id="PF01284">
    <property type="entry name" value="MARVEL"/>
    <property type="match status" value="1"/>
</dbReference>
<dbReference type="InterPro" id="IPR008253">
    <property type="entry name" value="Marvel"/>
</dbReference>
<gene>
    <name evidence="10" type="ORF">chiPu_0032136</name>
</gene>
<evidence type="ECO:0000256" key="5">
    <source>
        <dbReference type="ARBA" id="ARBA00023136"/>
    </source>
</evidence>
<keyword evidence="2 7" id="KW-0812">Transmembrane</keyword>
<comment type="caution">
    <text evidence="10">The sequence shown here is derived from an EMBL/GenBank/DDBJ whole genome shotgun (WGS) entry which is preliminary data.</text>
</comment>
<dbReference type="GO" id="GO:0016020">
    <property type="term" value="C:membrane"/>
    <property type="evidence" value="ECO:0007669"/>
    <property type="project" value="UniProtKB-SubCell"/>
</dbReference>
<dbReference type="AlphaFoldDB" id="A0A401TYY9"/>
<comment type="similarity">
    <text evidence="6">Belongs to the MAL family.</text>
</comment>
<organism evidence="10 11">
    <name type="scientific">Chiloscyllium punctatum</name>
    <name type="common">Brownbanded bambooshark</name>
    <name type="synonym">Hemiscyllium punctatum</name>
    <dbReference type="NCBI Taxonomy" id="137246"/>
    <lineage>
        <taxon>Eukaryota</taxon>
        <taxon>Metazoa</taxon>
        <taxon>Chordata</taxon>
        <taxon>Craniata</taxon>
        <taxon>Vertebrata</taxon>
        <taxon>Chondrichthyes</taxon>
        <taxon>Elasmobranchii</taxon>
        <taxon>Galeomorphii</taxon>
        <taxon>Galeoidea</taxon>
        <taxon>Orectolobiformes</taxon>
        <taxon>Hemiscylliidae</taxon>
        <taxon>Chiloscyllium</taxon>
    </lineage>
</organism>
<feature type="transmembrane region" description="Helical" evidence="8">
    <location>
        <begin position="82"/>
        <end position="102"/>
    </location>
</feature>
<sequence>MPAPHWQALTGPLGLSRLLGAGLACAALSLVAHSGRWWGAAGSWCLFAWAFAFAGTALVLLAELAGGQARSPVPWSEGPPALAPLAGLLCLSATVVYPLWFLRGPDDGGRGLPVAGCVCSGLAAAAYAAETWLSRARPGETAGYLATAPGRLKVLECFAACVVFVLVSDVDYGRHPGLQWCLAVFGLAFVL</sequence>
<keyword evidence="5 7" id="KW-0472">Membrane</keyword>
<dbReference type="InterPro" id="IPR047123">
    <property type="entry name" value="MYADM-like"/>
</dbReference>
<evidence type="ECO:0000256" key="1">
    <source>
        <dbReference type="ARBA" id="ARBA00004141"/>
    </source>
</evidence>
<evidence type="ECO:0000256" key="6">
    <source>
        <dbReference type="ARBA" id="ARBA00034721"/>
    </source>
</evidence>
<feature type="transmembrane region" description="Helical" evidence="8">
    <location>
        <begin position="12"/>
        <end position="32"/>
    </location>
</feature>
<dbReference type="PANTHER" id="PTHR17068">
    <property type="entry name" value="MYELOID-ASSOCIATED DIFFERENTIATION MARKER MYADM FAMILY MEMBER"/>
    <property type="match status" value="1"/>
</dbReference>
<keyword evidence="3" id="KW-0677">Repeat</keyword>
<evidence type="ECO:0000313" key="11">
    <source>
        <dbReference type="Proteomes" id="UP000287033"/>
    </source>
</evidence>
<feature type="transmembrane region" description="Helical" evidence="8">
    <location>
        <begin position="44"/>
        <end position="62"/>
    </location>
</feature>
<dbReference type="PROSITE" id="PS51225">
    <property type="entry name" value="MARVEL"/>
    <property type="match status" value="1"/>
</dbReference>
<keyword evidence="11" id="KW-1185">Reference proteome</keyword>
<name>A0A401TYY9_CHIPU</name>
<evidence type="ECO:0000313" key="10">
    <source>
        <dbReference type="EMBL" id="GCC47864.1"/>
    </source>
</evidence>
<evidence type="ECO:0000256" key="7">
    <source>
        <dbReference type="PROSITE-ProRule" id="PRU00581"/>
    </source>
</evidence>
<feature type="non-terminal residue" evidence="10">
    <location>
        <position position="191"/>
    </location>
</feature>
<accession>A0A401TYY9</accession>
<comment type="subcellular location">
    <subcellularLocation>
        <location evidence="1">Membrane</location>
        <topology evidence="1">Multi-pass membrane protein</topology>
    </subcellularLocation>
</comment>
<evidence type="ECO:0000256" key="8">
    <source>
        <dbReference type="SAM" id="Phobius"/>
    </source>
</evidence>
<proteinExistence type="inferred from homology"/>
<dbReference type="PANTHER" id="PTHR17068:SF3">
    <property type="entry name" value="MYELOID-ASSOCIATED DIFFERENTIATION MARKER"/>
    <property type="match status" value="1"/>
</dbReference>